<dbReference type="GO" id="GO:0004222">
    <property type="term" value="F:metalloendopeptidase activity"/>
    <property type="evidence" value="ECO:0007669"/>
    <property type="project" value="TreeGrafter"/>
</dbReference>
<feature type="domain" description="M23ase beta-sheet core" evidence="3">
    <location>
        <begin position="230"/>
        <end position="319"/>
    </location>
</feature>
<dbReference type="AlphaFoldDB" id="A0A0K1E6Y8"/>
<dbReference type="KEGG" id="ccro:CMC5_007290"/>
<keyword evidence="5" id="KW-1185">Reference proteome</keyword>
<dbReference type="EMBL" id="CP012159">
    <property type="protein sequence ID" value="AKT36609.1"/>
    <property type="molecule type" value="Genomic_DNA"/>
</dbReference>
<proteinExistence type="predicted"/>
<dbReference type="Pfam" id="PF01551">
    <property type="entry name" value="Peptidase_M23"/>
    <property type="match status" value="1"/>
</dbReference>
<gene>
    <name evidence="4" type="ORF">CMC5_007290</name>
</gene>
<dbReference type="STRING" id="52.CMC5_007290"/>
<evidence type="ECO:0000313" key="4">
    <source>
        <dbReference type="EMBL" id="AKT36609.1"/>
    </source>
</evidence>
<dbReference type="OrthoDB" id="9784703at2"/>
<reference evidence="4 5" key="1">
    <citation type="submission" date="2015-07" db="EMBL/GenBank/DDBJ databases">
        <title>Genome analysis of myxobacterium Chondromyces crocatus Cm c5 reveals a high potential for natural compound synthesis and the genetic basis for the loss of fruiting body formation.</title>
        <authorList>
            <person name="Zaburannyi N."/>
            <person name="Bunk B."/>
            <person name="Maier J."/>
            <person name="Overmann J."/>
            <person name="Mueller R."/>
        </authorList>
    </citation>
    <scope>NUCLEOTIDE SEQUENCE [LARGE SCALE GENOMIC DNA]</scope>
    <source>
        <strain evidence="4 5">Cm c5</strain>
    </source>
</reference>
<keyword evidence="2" id="KW-0732">Signal</keyword>
<sequence>MRAAIHAALFLAAALTGTSASDAQSGASTTHGVSKASMLGENDLDRLLARFDAEEKALKAELLATGPQLEVVRHRMSARGRAYYRGLRAGFLPVGGGFDALVDHAARLERLRRSLERDLAREQELTQHGVTLEARLVRLRAERAPLDVQREAMNRARFALAQEEDRRAAFSRAFETSVRPDHVAVYGADLGPTDLDERAGFRSLKGRLPLPLTGRVEVRQISRPGSSLPGLSFSAASSGQVRSVAAGRVAFADMYADYGLTVILDHGDHHYSLYSGLSSADVRVSEQLAAGAQVGTVKGDPDGGKLYFELRHRAEVIHPGAWFGL</sequence>
<dbReference type="CDD" id="cd12797">
    <property type="entry name" value="M23_peptidase"/>
    <property type="match status" value="1"/>
</dbReference>
<dbReference type="Gene3D" id="2.70.70.10">
    <property type="entry name" value="Glucose Permease (Domain IIA)"/>
    <property type="match status" value="1"/>
</dbReference>
<evidence type="ECO:0000256" key="2">
    <source>
        <dbReference type="SAM" id="SignalP"/>
    </source>
</evidence>
<accession>A0A0K1E6Y8</accession>
<dbReference type="InterPro" id="IPR016047">
    <property type="entry name" value="M23ase_b-sheet_dom"/>
</dbReference>
<dbReference type="InterPro" id="IPR011055">
    <property type="entry name" value="Dup_hybrid_motif"/>
</dbReference>
<keyword evidence="1" id="KW-0175">Coiled coil</keyword>
<protein>
    <submittedName>
        <fullName evidence="4">Exported peptidase</fullName>
    </submittedName>
</protein>
<feature type="signal peptide" evidence="2">
    <location>
        <begin position="1"/>
        <end position="23"/>
    </location>
</feature>
<feature type="coiled-coil region" evidence="1">
    <location>
        <begin position="98"/>
        <end position="125"/>
    </location>
</feature>
<feature type="chain" id="PRO_5005458942" evidence="2">
    <location>
        <begin position="24"/>
        <end position="325"/>
    </location>
</feature>
<dbReference type="PANTHER" id="PTHR21666:SF270">
    <property type="entry name" value="MUREIN HYDROLASE ACTIVATOR ENVC"/>
    <property type="match status" value="1"/>
</dbReference>
<name>A0A0K1E6Y8_CHOCO</name>
<evidence type="ECO:0000313" key="5">
    <source>
        <dbReference type="Proteomes" id="UP000067626"/>
    </source>
</evidence>
<dbReference type="InterPro" id="IPR050570">
    <property type="entry name" value="Cell_wall_metabolism_enzyme"/>
</dbReference>
<organism evidence="4 5">
    <name type="scientific">Chondromyces crocatus</name>
    <dbReference type="NCBI Taxonomy" id="52"/>
    <lineage>
        <taxon>Bacteria</taxon>
        <taxon>Pseudomonadati</taxon>
        <taxon>Myxococcota</taxon>
        <taxon>Polyangia</taxon>
        <taxon>Polyangiales</taxon>
        <taxon>Polyangiaceae</taxon>
        <taxon>Chondromyces</taxon>
    </lineage>
</organism>
<evidence type="ECO:0000256" key="1">
    <source>
        <dbReference type="SAM" id="Coils"/>
    </source>
</evidence>
<evidence type="ECO:0000259" key="3">
    <source>
        <dbReference type="Pfam" id="PF01551"/>
    </source>
</evidence>
<dbReference type="SUPFAM" id="SSF51261">
    <property type="entry name" value="Duplicated hybrid motif"/>
    <property type="match status" value="1"/>
</dbReference>
<dbReference type="RefSeq" id="WP_050429110.1">
    <property type="nucleotide sequence ID" value="NZ_CP012159.1"/>
</dbReference>
<dbReference type="Proteomes" id="UP000067626">
    <property type="component" value="Chromosome"/>
</dbReference>
<dbReference type="PANTHER" id="PTHR21666">
    <property type="entry name" value="PEPTIDASE-RELATED"/>
    <property type="match status" value="1"/>
</dbReference>